<dbReference type="PANTHER" id="PTHR11845">
    <property type="entry name" value="5'-DEOXYNUCLEOTIDASE HDDC2"/>
    <property type="match status" value="1"/>
</dbReference>
<dbReference type="InterPro" id="IPR006674">
    <property type="entry name" value="HD_domain"/>
</dbReference>
<dbReference type="Proteomes" id="UP000034081">
    <property type="component" value="Unassembled WGS sequence"/>
</dbReference>
<evidence type="ECO:0000313" key="4">
    <source>
        <dbReference type="EMBL" id="KKQ86242.1"/>
    </source>
</evidence>
<dbReference type="AlphaFoldDB" id="A0A0G0L5D8"/>
<dbReference type="Gene3D" id="1.10.3210.10">
    <property type="entry name" value="Hypothetical protein af1432"/>
    <property type="match status" value="1"/>
</dbReference>
<sequence length="203" mass="23715">MNDNLENIIKAIFEARYLKRIKRSGTSILLGSQVKESIPEHSFYVSLFGILMQHINPMLDLGKLLTMCIIHDVEEVRTGDLHQVNRLYYKVDPELMAFSDMWKGSKLGEKLTDIHTERHESKSSEAMASYDCDTLAELILEKEYLNQGTKEAKEWMEFTIQRLKTAEGKRIAEVIVKERSTKWWEEVKNQIRGKHNLPPKKYE</sequence>
<comment type="caution">
    <text evidence="4">The sequence shown here is derived from an EMBL/GenBank/DDBJ whole genome shotgun (WGS) entry which is preliminary data.</text>
</comment>
<reference evidence="4 5" key="1">
    <citation type="journal article" date="2015" name="Nature">
        <title>rRNA introns, odd ribosomes, and small enigmatic genomes across a large radiation of phyla.</title>
        <authorList>
            <person name="Brown C.T."/>
            <person name="Hug L.A."/>
            <person name="Thomas B.C."/>
            <person name="Sharon I."/>
            <person name="Castelle C.J."/>
            <person name="Singh A."/>
            <person name="Wilkins M.J."/>
            <person name="Williams K.H."/>
            <person name="Banfield J.F."/>
        </authorList>
    </citation>
    <scope>NUCLEOTIDE SEQUENCE [LARGE SCALE GENOMIC DNA]</scope>
</reference>
<dbReference type="PANTHER" id="PTHR11845:SF13">
    <property type="entry name" value="5'-DEOXYNUCLEOTIDASE HDDC2"/>
    <property type="match status" value="1"/>
</dbReference>
<dbReference type="STRING" id="1618570.UT08_C0001G0108"/>
<feature type="domain" description="HD" evidence="3">
    <location>
        <begin position="17"/>
        <end position="170"/>
    </location>
</feature>
<dbReference type="Pfam" id="PF13023">
    <property type="entry name" value="HD_3"/>
    <property type="match status" value="1"/>
</dbReference>
<protein>
    <recommendedName>
        <fullName evidence="3">HD domain-containing protein</fullName>
    </recommendedName>
</protein>
<organism evidence="4 5">
    <name type="scientific">Candidatus Woesebacteria bacterium GW2011_GWB1_38_8</name>
    <dbReference type="NCBI Taxonomy" id="1618570"/>
    <lineage>
        <taxon>Bacteria</taxon>
        <taxon>Candidatus Woeseibacteriota</taxon>
    </lineage>
</organism>
<keyword evidence="1" id="KW-0479">Metal-binding</keyword>
<dbReference type="EMBL" id="LBVL01000001">
    <property type="protein sequence ID" value="KKQ86242.1"/>
    <property type="molecule type" value="Genomic_DNA"/>
</dbReference>
<evidence type="ECO:0000313" key="5">
    <source>
        <dbReference type="Proteomes" id="UP000034081"/>
    </source>
</evidence>
<accession>A0A0G0L5D8</accession>
<evidence type="ECO:0000256" key="1">
    <source>
        <dbReference type="ARBA" id="ARBA00022723"/>
    </source>
</evidence>
<dbReference type="SUPFAM" id="SSF109604">
    <property type="entry name" value="HD-domain/PDEase-like"/>
    <property type="match status" value="1"/>
</dbReference>
<dbReference type="GO" id="GO:0002953">
    <property type="term" value="F:5'-deoxynucleotidase activity"/>
    <property type="evidence" value="ECO:0007669"/>
    <property type="project" value="InterPro"/>
</dbReference>
<dbReference type="GO" id="GO:0005737">
    <property type="term" value="C:cytoplasm"/>
    <property type="evidence" value="ECO:0007669"/>
    <property type="project" value="TreeGrafter"/>
</dbReference>
<keyword evidence="2" id="KW-0378">Hydrolase</keyword>
<dbReference type="InterPro" id="IPR039356">
    <property type="entry name" value="YfbR/HDDC2"/>
</dbReference>
<evidence type="ECO:0000259" key="3">
    <source>
        <dbReference type="Pfam" id="PF13023"/>
    </source>
</evidence>
<gene>
    <name evidence="4" type="ORF">UT08_C0001G0108</name>
</gene>
<name>A0A0G0L5D8_9BACT</name>
<evidence type="ECO:0000256" key="2">
    <source>
        <dbReference type="ARBA" id="ARBA00022801"/>
    </source>
</evidence>
<dbReference type="GO" id="GO:0046872">
    <property type="term" value="F:metal ion binding"/>
    <property type="evidence" value="ECO:0007669"/>
    <property type="project" value="UniProtKB-KW"/>
</dbReference>
<proteinExistence type="predicted"/>